<dbReference type="EMBL" id="AZHF01000004">
    <property type="protein sequence ID" value="OAA76526.1"/>
    <property type="molecule type" value="Genomic_DNA"/>
</dbReference>
<dbReference type="STRING" id="1081108.A0A168GID4"/>
<dbReference type="CDD" id="cd02440">
    <property type="entry name" value="AdoMet_MTases"/>
    <property type="match status" value="1"/>
</dbReference>
<feature type="compositionally biased region" description="Acidic residues" evidence="2">
    <location>
        <begin position="101"/>
        <end position="118"/>
    </location>
</feature>
<dbReference type="SUPFAM" id="SSF53335">
    <property type="entry name" value="S-adenosyl-L-methionine-dependent methyltransferases"/>
    <property type="match status" value="1"/>
</dbReference>
<proteinExistence type="inferred from homology"/>
<name>A0A168GID4_CORDF</name>
<evidence type="ECO:0000256" key="2">
    <source>
        <dbReference type="SAM" id="MobiDB-lite"/>
    </source>
</evidence>
<dbReference type="Pfam" id="PF13489">
    <property type="entry name" value="Methyltransf_23"/>
    <property type="match status" value="1"/>
</dbReference>
<evidence type="ECO:0000256" key="1">
    <source>
        <dbReference type="ARBA" id="ARBA00038158"/>
    </source>
</evidence>
<dbReference type="PANTHER" id="PTHR43591">
    <property type="entry name" value="METHYLTRANSFERASE"/>
    <property type="match status" value="1"/>
</dbReference>
<organism evidence="3 4">
    <name type="scientific">Akanthomyces lecanii RCEF 1005</name>
    <dbReference type="NCBI Taxonomy" id="1081108"/>
    <lineage>
        <taxon>Eukaryota</taxon>
        <taxon>Fungi</taxon>
        <taxon>Dikarya</taxon>
        <taxon>Ascomycota</taxon>
        <taxon>Pezizomycotina</taxon>
        <taxon>Sordariomycetes</taxon>
        <taxon>Hypocreomycetidae</taxon>
        <taxon>Hypocreales</taxon>
        <taxon>Cordycipitaceae</taxon>
        <taxon>Akanthomyces</taxon>
        <taxon>Cordyceps confragosa</taxon>
    </lineage>
</organism>
<dbReference type="AlphaFoldDB" id="A0A168GID4"/>
<evidence type="ECO:0000313" key="4">
    <source>
        <dbReference type="Proteomes" id="UP000076881"/>
    </source>
</evidence>
<comment type="caution">
    <text evidence="3">The sequence shown here is derived from an EMBL/GenBank/DDBJ whole genome shotgun (WGS) entry which is preliminary data.</text>
</comment>
<dbReference type="GO" id="GO:0008168">
    <property type="term" value="F:methyltransferase activity"/>
    <property type="evidence" value="ECO:0007669"/>
    <property type="project" value="TreeGrafter"/>
</dbReference>
<dbReference type="OrthoDB" id="184880at2759"/>
<evidence type="ECO:0008006" key="5">
    <source>
        <dbReference type="Google" id="ProtNLM"/>
    </source>
</evidence>
<keyword evidence="4" id="KW-1185">Reference proteome</keyword>
<evidence type="ECO:0000313" key="3">
    <source>
        <dbReference type="EMBL" id="OAA76526.1"/>
    </source>
</evidence>
<dbReference type="PANTHER" id="PTHR43591:SF10">
    <property type="entry name" value="ABC TRANSMEMBRANE TYPE-1 DOMAIN-CONTAINING PROTEIN-RELATED"/>
    <property type="match status" value="1"/>
</dbReference>
<reference evidence="3 4" key="1">
    <citation type="journal article" date="2016" name="Genome Biol. Evol.">
        <title>Divergent and convergent evolution of fungal pathogenicity.</title>
        <authorList>
            <person name="Shang Y."/>
            <person name="Xiao G."/>
            <person name="Zheng P."/>
            <person name="Cen K."/>
            <person name="Zhan S."/>
            <person name="Wang C."/>
        </authorList>
    </citation>
    <scope>NUCLEOTIDE SEQUENCE [LARGE SCALE GENOMIC DNA]</scope>
    <source>
        <strain evidence="3 4">RCEF 1005</strain>
    </source>
</reference>
<feature type="compositionally biased region" description="Basic and acidic residues" evidence="2">
    <location>
        <begin position="47"/>
        <end position="58"/>
    </location>
</feature>
<feature type="region of interest" description="Disordered" evidence="2">
    <location>
        <begin position="1"/>
        <end position="128"/>
    </location>
</feature>
<feature type="compositionally biased region" description="Basic and acidic residues" evidence="2">
    <location>
        <begin position="9"/>
        <end position="18"/>
    </location>
</feature>
<comment type="similarity">
    <text evidence="1">Belongs to the methyltransferase superfamily. LaeA methyltransferase family.</text>
</comment>
<sequence length="421" mass="46880">MGKPGDSAKPSEDARDTATARPTAPAHPDRIKASSKDAPGLANTGEENPKKTGQEKRPGSAQRNSRADVLSAAQPDPLAVPPDDGVKGGLLFGDTNIEPGGSDEDGEFSATDFDTDSMIDDRSDSTSLHSSILEHSYVNGRRYHRYRHGRYPIPNDEAEQNREDMLHTMMMESTDGRLFYAPLGLNPQKVIDLGTGTGLWAIEFGDRYPGAEITGLDLSPIQPAWVPPNVKFLVDDVEAEWLNGDDFDLVHLRNMIPILKSPVNLLKQAYEHIRPGGWVELQDVDGAVHTDDNSVPKDWPLKRLTDLLVEAFAQFGTNAHAAESGREYLEEAGFVNIQHNYIKLPYGTWPKDKLMRLVGMYYRTACEDFLPAVGAMHFPRMGWERAEMEVFFAQVRTSMRDPRVHAYGKMHFWSGQKPLHG</sequence>
<dbReference type="Gene3D" id="3.40.50.150">
    <property type="entry name" value="Vaccinia Virus protein VP39"/>
    <property type="match status" value="1"/>
</dbReference>
<dbReference type="Proteomes" id="UP000076881">
    <property type="component" value="Unassembled WGS sequence"/>
</dbReference>
<protein>
    <recommendedName>
        <fullName evidence="5">Methyltransferase type 11</fullName>
    </recommendedName>
</protein>
<gene>
    <name evidence="3" type="ORF">LEL_06210</name>
</gene>
<accession>A0A168GID4</accession>
<dbReference type="InterPro" id="IPR029063">
    <property type="entry name" value="SAM-dependent_MTases_sf"/>
</dbReference>